<dbReference type="PANTHER" id="PTHR43174">
    <property type="entry name" value="UDP-N-ACETYLGLUCOSAMINE 2-EPIMERASE"/>
    <property type="match status" value="1"/>
</dbReference>
<keyword evidence="1 4" id="KW-0413">Isomerase</keyword>
<organism evidence="6 7">
    <name type="scientific">Agromyces cerinus subsp. cerinus</name>
    <dbReference type="NCBI Taxonomy" id="232089"/>
    <lineage>
        <taxon>Bacteria</taxon>
        <taxon>Bacillati</taxon>
        <taxon>Actinomycetota</taxon>
        <taxon>Actinomycetes</taxon>
        <taxon>Micrococcales</taxon>
        <taxon>Microbacteriaceae</taxon>
        <taxon>Agromyces</taxon>
    </lineage>
</organism>
<dbReference type="InterPro" id="IPR029767">
    <property type="entry name" value="WecB-like"/>
</dbReference>
<name>A0A1N6HS84_9MICO</name>
<protein>
    <recommendedName>
        <fullName evidence="3">UDP-N-acetylglucosamine 2-epimerase (non-hydrolyzing)</fullName>
        <ecNumber evidence="3">5.1.3.14</ecNumber>
    </recommendedName>
</protein>
<proteinExistence type="inferred from homology"/>
<evidence type="ECO:0000256" key="2">
    <source>
        <dbReference type="ARBA" id="ARBA00038209"/>
    </source>
</evidence>
<dbReference type="SUPFAM" id="SSF53756">
    <property type="entry name" value="UDP-Glycosyltransferase/glycogen phosphorylase"/>
    <property type="match status" value="1"/>
</dbReference>
<evidence type="ECO:0000259" key="5">
    <source>
        <dbReference type="Pfam" id="PF02350"/>
    </source>
</evidence>
<dbReference type="Gene3D" id="3.40.50.2000">
    <property type="entry name" value="Glycogen Phosphorylase B"/>
    <property type="match status" value="2"/>
</dbReference>
<sequence length="501" mass="52897">MLPSGVLIGAAASGGSSISGYADAAAQRFSNPDRSENPLPPIDGECLHHSSLLVSYGGRMGENTAQGPLVAVFVVGTRPEAIKMLPVIRAFRESSRFSAFVVSTGQHAALVADVLALGGIEPDVTFETAAAGRSLNQLFADVLGGMSRVFEQFGPTRETNYGAPPDGFPIACFVHGDTSSAAAAALAAFHTRVPVVHVEAGLRTDDTLSPFPEELNRQLISRIAALHLAPTFRNEQNLILEGIDEGRIFVSGNTAIDALFFAASLDVPYGVAGLDDLEYDITTRVVVVTAHRRENWGDPLERIAGAVATLAEAYPDVRFVVPLHPNPAVQEVLRRHLAPHANASLVASMGYAGFSRLLGRAAFVISDSGGIQEEAPALGKPVLVLRETTERQEGVEAGTVELVGSDPELIVSSASRLLDDPRAYARRSARSNPYGDGHAAERIRALTEHVVFGRRAPQQFGAGIDRIGVLRAAGYLEDPADELGQAYRDGIADGLGGVASA</sequence>
<dbReference type="GO" id="GO:0008761">
    <property type="term" value="F:UDP-N-acetylglucosamine 2-epimerase activity"/>
    <property type="evidence" value="ECO:0007669"/>
    <property type="project" value="UniProtKB-EC"/>
</dbReference>
<dbReference type="PANTHER" id="PTHR43174:SF2">
    <property type="entry name" value="UDP-N-ACETYLGLUCOSAMINE 2-EPIMERASE"/>
    <property type="match status" value="1"/>
</dbReference>
<accession>A0A1N6HS84</accession>
<keyword evidence="7" id="KW-1185">Reference proteome</keyword>
<dbReference type="STRING" id="232089.SAMN05443544_3441"/>
<evidence type="ECO:0000313" key="6">
    <source>
        <dbReference type="EMBL" id="SIO22535.1"/>
    </source>
</evidence>
<evidence type="ECO:0000256" key="1">
    <source>
        <dbReference type="ARBA" id="ARBA00023235"/>
    </source>
</evidence>
<dbReference type="AlphaFoldDB" id="A0A1N6HS84"/>
<dbReference type="EC" id="5.1.3.14" evidence="3"/>
<reference evidence="7" key="1">
    <citation type="submission" date="2016-11" db="EMBL/GenBank/DDBJ databases">
        <authorList>
            <person name="Varghese N."/>
            <person name="Submissions S."/>
        </authorList>
    </citation>
    <scope>NUCLEOTIDE SEQUENCE [LARGE SCALE GENOMIC DNA]</scope>
    <source>
        <strain evidence="7">DSM 8595</strain>
    </source>
</reference>
<gene>
    <name evidence="6" type="ORF">SAMN05443544_3441</name>
</gene>
<dbReference type="NCBIfam" id="TIGR00236">
    <property type="entry name" value="wecB"/>
    <property type="match status" value="1"/>
</dbReference>
<comment type="similarity">
    <text evidence="2 4">Belongs to the UDP-N-acetylglucosamine 2-epimerase family.</text>
</comment>
<dbReference type="InterPro" id="IPR003331">
    <property type="entry name" value="UDP_GlcNAc_Epimerase_2_dom"/>
</dbReference>
<feature type="domain" description="UDP-N-acetylglucosamine 2-epimerase" evidence="5">
    <location>
        <begin position="90"/>
        <end position="445"/>
    </location>
</feature>
<evidence type="ECO:0000256" key="3">
    <source>
        <dbReference type="ARBA" id="ARBA00038858"/>
    </source>
</evidence>
<dbReference type="EMBL" id="FSRJ01000004">
    <property type="protein sequence ID" value="SIO22535.1"/>
    <property type="molecule type" value="Genomic_DNA"/>
</dbReference>
<dbReference type="CDD" id="cd03786">
    <property type="entry name" value="GTB_UDP-GlcNAc_2-Epimerase"/>
    <property type="match status" value="1"/>
</dbReference>
<dbReference type="Pfam" id="PF02350">
    <property type="entry name" value="Epimerase_2"/>
    <property type="match status" value="1"/>
</dbReference>
<evidence type="ECO:0000256" key="4">
    <source>
        <dbReference type="RuleBase" id="RU003513"/>
    </source>
</evidence>
<evidence type="ECO:0000313" key="7">
    <source>
        <dbReference type="Proteomes" id="UP000184699"/>
    </source>
</evidence>
<dbReference type="Proteomes" id="UP000184699">
    <property type="component" value="Unassembled WGS sequence"/>
</dbReference>